<dbReference type="InterPro" id="IPR024029">
    <property type="entry name" value="Pyridox_Oxase_FMN-dep"/>
</dbReference>
<dbReference type="InterPro" id="IPR012349">
    <property type="entry name" value="Split_barrel_FMN-bd"/>
</dbReference>
<dbReference type="OrthoDB" id="9790331at2"/>
<evidence type="ECO:0000313" key="3">
    <source>
        <dbReference type="Proteomes" id="UP000254343"/>
    </source>
</evidence>
<dbReference type="PANTHER" id="PTHR42815">
    <property type="entry name" value="FAD-BINDING, PUTATIVE (AFU_ORTHOLOGUE AFUA_6G07600)-RELATED"/>
    <property type="match status" value="1"/>
</dbReference>
<dbReference type="Proteomes" id="UP000254343">
    <property type="component" value="Unassembled WGS sequence"/>
</dbReference>
<evidence type="ECO:0000259" key="1">
    <source>
        <dbReference type="Pfam" id="PF01243"/>
    </source>
</evidence>
<dbReference type="RefSeq" id="WP_002716264.1">
    <property type="nucleotide sequence ID" value="NZ_UFSI01000001.1"/>
</dbReference>
<sequence length="211" mass="22912">MAGDRIASPEDLASAYPNQPSPASLFKEIDHVDANYAALIAASPFAVISTVGPEGLDCSPRGDAPGFVTVQDSKTLLIPDRRGNNRLDSFRNILSDDRIGMLFLIPGYGETLRVNGRAELSCDPDLRAQFAVAGQRPASVMIVHVEKAFFQCSRAVVRAELWNPERHVDRRTLPSAGMILRDITARNEAAAIFDGEAYDAALPARVKATLY</sequence>
<feature type="domain" description="Pyridoxamine 5'-phosphate oxidase N-terminal" evidence="1">
    <location>
        <begin position="34"/>
        <end position="152"/>
    </location>
</feature>
<dbReference type="SUPFAM" id="SSF50475">
    <property type="entry name" value="FMN-binding split barrel"/>
    <property type="match status" value="1"/>
</dbReference>
<proteinExistence type="predicted"/>
<evidence type="ECO:0000313" key="2">
    <source>
        <dbReference type="EMBL" id="SUU85438.1"/>
    </source>
</evidence>
<accession>A0A380W903</accession>
<dbReference type="Gene3D" id="2.30.110.10">
    <property type="entry name" value="Electron Transport, Fmn-binding Protein, Chain A"/>
    <property type="match status" value="1"/>
</dbReference>
<name>A0A380W903_AFIFE</name>
<dbReference type="EMBL" id="UIGB01000001">
    <property type="protein sequence ID" value="SUU85438.1"/>
    <property type="molecule type" value="Genomic_DNA"/>
</dbReference>
<dbReference type="NCBIfam" id="TIGR04025">
    <property type="entry name" value="PPOX_FMN_DR2398"/>
    <property type="match status" value="1"/>
</dbReference>
<dbReference type="InterPro" id="IPR011576">
    <property type="entry name" value="Pyridox_Oxase_N"/>
</dbReference>
<organism evidence="2 3">
    <name type="scientific">Afipia felis</name>
    <name type="common">Cat scratch disease bacillus</name>
    <dbReference type="NCBI Taxonomy" id="1035"/>
    <lineage>
        <taxon>Bacteria</taxon>
        <taxon>Pseudomonadati</taxon>
        <taxon>Pseudomonadota</taxon>
        <taxon>Alphaproteobacteria</taxon>
        <taxon>Hyphomicrobiales</taxon>
        <taxon>Nitrobacteraceae</taxon>
        <taxon>Afipia</taxon>
    </lineage>
</organism>
<gene>
    <name evidence="2" type="ORF">NCTC12722_02650</name>
</gene>
<dbReference type="Pfam" id="PF01243">
    <property type="entry name" value="PNPOx_N"/>
    <property type="match status" value="1"/>
</dbReference>
<reference evidence="2 3" key="1">
    <citation type="submission" date="2018-06" db="EMBL/GenBank/DDBJ databases">
        <authorList>
            <consortium name="Pathogen Informatics"/>
            <person name="Doyle S."/>
        </authorList>
    </citation>
    <scope>NUCLEOTIDE SEQUENCE [LARGE SCALE GENOMIC DNA]</scope>
    <source>
        <strain evidence="2 3">NCTC12722</strain>
    </source>
</reference>
<dbReference type="AlphaFoldDB" id="A0A380W903"/>
<protein>
    <submittedName>
        <fullName evidence="2">Pyridoxamine 5'-phosphate oxidase, FMN-binding family</fullName>
    </submittedName>
</protein>
<dbReference type="PANTHER" id="PTHR42815:SF2">
    <property type="entry name" value="FAD-BINDING, PUTATIVE (AFU_ORTHOLOGUE AFUA_6G07600)-RELATED"/>
    <property type="match status" value="1"/>
</dbReference>